<organism evidence="1 2">
    <name type="scientific">Mycolicibacterium conceptionense</name>
    <dbReference type="NCBI Taxonomy" id="451644"/>
    <lineage>
        <taxon>Bacteria</taxon>
        <taxon>Bacillati</taxon>
        <taxon>Actinomycetota</taxon>
        <taxon>Actinomycetes</taxon>
        <taxon>Mycobacteriales</taxon>
        <taxon>Mycobacteriaceae</taxon>
        <taxon>Mycolicibacterium</taxon>
    </lineage>
</organism>
<dbReference type="Proteomes" id="UP000093779">
    <property type="component" value="Unassembled WGS sequence"/>
</dbReference>
<accession>A0A1A1VNK9</accession>
<evidence type="ECO:0000313" key="2">
    <source>
        <dbReference type="Proteomes" id="UP000093779"/>
    </source>
</evidence>
<sequence length="200" mass="21852">MTRTVLPGKVDWTGDNPFIYLKTDPTGDWSSLSVFFRITASDHGTGHLTLVVTDPYEPERASALGLTDNEPLARFLIENFVSKFVLFRPTDALRSVELHTNAEFTQEVTDTAWLENARDASGGVEVSMRWERMQPSFAVHQPAEESGTGHHEMLSVFLPASAAAVTVNGTPLPGGTVERDFFGGRAQSAALALSETWVQA</sequence>
<dbReference type="AlphaFoldDB" id="A0A1A1VNK9"/>
<evidence type="ECO:0000313" key="1">
    <source>
        <dbReference type="EMBL" id="OBF19614.1"/>
    </source>
</evidence>
<comment type="caution">
    <text evidence="1">The sequence shown here is derived from an EMBL/GenBank/DDBJ whole genome shotgun (WGS) entry which is preliminary data.</text>
</comment>
<proteinExistence type="predicted"/>
<dbReference type="RefSeq" id="WP_064897080.1">
    <property type="nucleotide sequence ID" value="NZ_JBEUKP010000006.1"/>
</dbReference>
<gene>
    <name evidence="1" type="ORF">A5726_17315</name>
</gene>
<name>A0A1A1VNK9_9MYCO</name>
<protein>
    <submittedName>
        <fullName evidence="1">Uncharacterized protein</fullName>
    </submittedName>
</protein>
<dbReference type="EMBL" id="LZHX01000059">
    <property type="protein sequence ID" value="OBF19614.1"/>
    <property type="molecule type" value="Genomic_DNA"/>
</dbReference>
<reference evidence="1 2" key="1">
    <citation type="submission" date="2016-06" db="EMBL/GenBank/DDBJ databases">
        <authorList>
            <person name="Kjaerup R.B."/>
            <person name="Dalgaard T.S."/>
            <person name="Juul-Madsen H.R."/>
        </authorList>
    </citation>
    <scope>NUCLEOTIDE SEQUENCE [LARGE SCALE GENOMIC DNA]</scope>
    <source>
        <strain evidence="1 2">ACS1953</strain>
    </source>
</reference>